<feature type="compositionally biased region" description="Polar residues" evidence="1">
    <location>
        <begin position="857"/>
        <end position="867"/>
    </location>
</feature>
<feature type="compositionally biased region" description="Polar residues" evidence="1">
    <location>
        <begin position="625"/>
        <end position="637"/>
    </location>
</feature>
<name>A0A8J1YAD7_OWEFU</name>
<feature type="compositionally biased region" description="Basic and acidic residues" evidence="1">
    <location>
        <begin position="427"/>
        <end position="445"/>
    </location>
</feature>
<keyword evidence="4" id="KW-1185">Reference proteome</keyword>
<feature type="region of interest" description="Disordered" evidence="1">
    <location>
        <begin position="816"/>
        <end position="884"/>
    </location>
</feature>
<dbReference type="GO" id="GO:0005737">
    <property type="term" value="C:cytoplasm"/>
    <property type="evidence" value="ECO:0007669"/>
    <property type="project" value="TreeGrafter"/>
</dbReference>
<dbReference type="SUPFAM" id="SSF52058">
    <property type="entry name" value="L domain-like"/>
    <property type="match status" value="2"/>
</dbReference>
<organism evidence="3 4">
    <name type="scientific">Owenia fusiformis</name>
    <name type="common">Polychaete worm</name>
    <dbReference type="NCBI Taxonomy" id="6347"/>
    <lineage>
        <taxon>Eukaryota</taxon>
        <taxon>Metazoa</taxon>
        <taxon>Spiralia</taxon>
        <taxon>Lophotrochozoa</taxon>
        <taxon>Annelida</taxon>
        <taxon>Polychaeta</taxon>
        <taxon>Sedentaria</taxon>
        <taxon>Canalipalpata</taxon>
        <taxon>Sabellida</taxon>
        <taxon>Oweniida</taxon>
        <taxon>Oweniidae</taxon>
        <taxon>Owenia</taxon>
    </lineage>
</organism>
<evidence type="ECO:0000313" key="4">
    <source>
        <dbReference type="Proteomes" id="UP000749559"/>
    </source>
</evidence>
<feature type="compositionally biased region" description="Polar residues" evidence="1">
    <location>
        <begin position="652"/>
        <end position="669"/>
    </location>
</feature>
<feature type="compositionally biased region" description="Basic residues" evidence="1">
    <location>
        <begin position="515"/>
        <end position="526"/>
    </location>
</feature>
<dbReference type="SMART" id="SM00364">
    <property type="entry name" value="LRR_BAC"/>
    <property type="match status" value="8"/>
</dbReference>
<protein>
    <recommendedName>
        <fullName evidence="2">Disease resistance R13L4/SHOC-2-like LRR domain-containing protein</fullName>
    </recommendedName>
</protein>
<gene>
    <name evidence="3" type="ORF">OFUS_LOCUS103</name>
</gene>
<dbReference type="InterPro" id="IPR032675">
    <property type="entry name" value="LRR_dom_sf"/>
</dbReference>
<dbReference type="Pfam" id="PF13855">
    <property type="entry name" value="LRR_8"/>
    <property type="match status" value="2"/>
</dbReference>
<feature type="domain" description="Disease resistance R13L4/SHOC-2-like LRR" evidence="2">
    <location>
        <begin position="220"/>
        <end position="314"/>
    </location>
</feature>
<dbReference type="InterPro" id="IPR055414">
    <property type="entry name" value="LRR_R13L4/SHOC2-like"/>
</dbReference>
<dbReference type="Pfam" id="PF23598">
    <property type="entry name" value="LRR_14"/>
    <property type="match status" value="1"/>
</dbReference>
<accession>A0A8J1YAD7</accession>
<comment type="caution">
    <text evidence="3">The sequence shown here is derived from an EMBL/GenBank/DDBJ whole genome shotgun (WGS) entry which is preliminary data.</text>
</comment>
<dbReference type="Pfam" id="PF00560">
    <property type="entry name" value="LRR_1"/>
    <property type="match status" value="1"/>
</dbReference>
<dbReference type="Proteomes" id="UP000749559">
    <property type="component" value="Unassembled WGS sequence"/>
</dbReference>
<feature type="compositionally biased region" description="Basic and acidic residues" evidence="1">
    <location>
        <begin position="608"/>
        <end position="623"/>
    </location>
</feature>
<dbReference type="AlphaFoldDB" id="A0A8J1YAD7"/>
<dbReference type="Gene3D" id="2.60.220.30">
    <property type="match status" value="1"/>
</dbReference>
<dbReference type="FunFam" id="3.80.10.10:FF:001164">
    <property type="entry name" value="GH01279p"/>
    <property type="match status" value="1"/>
</dbReference>
<feature type="region of interest" description="Disordered" evidence="1">
    <location>
        <begin position="608"/>
        <end position="671"/>
    </location>
</feature>
<evidence type="ECO:0000259" key="2">
    <source>
        <dbReference type="Pfam" id="PF23598"/>
    </source>
</evidence>
<evidence type="ECO:0000256" key="1">
    <source>
        <dbReference type="SAM" id="MobiDB-lite"/>
    </source>
</evidence>
<feature type="region of interest" description="Disordered" evidence="1">
    <location>
        <begin position="509"/>
        <end position="531"/>
    </location>
</feature>
<proteinExistence type="predicted"/>
<feature type="compositionally biased region" description="Basic and acidic residues" evidence="1">
    <location>
        <begin position="846"/>
        <end position="856"/>
    </location>
</feature>
<dbReference type="EMBL" id="CAIIXF020000001">
    <property type="protein sequence ID" value="CAH1772325.1"/>
    <property type="molecule type" value="Genomic_DNA"/>
</dbReference>
<dbReference type="OrthoDB" id="1394818at2759"/>
<sequence length="1124" mass="128916">MAGEIPYMLGHMDDYSGQNEMIKSPRTNPRRMRIHVTLNKEGLVELNLAHRDFREAPKEIFNFSRIEILKLHGNKIRLLSSAVSHLHHLKVLDLHNNELISLPDTITNCHYIQELHLHNNHITSLPARFSNFKNLHTLNISHNQFESIPHAVGECHNLRYINLEGNRLWHLPFSLQSLRHMKHINLSSNLFEEIPFCVCAMKNVETLNMKNNKLLNVPSEMGNLKHLKDLNIGGNKMETIPPIISTLKNLHVLNIADNKLRYVPPRLTKLTKLVTLQLQGNELLALPNNLESLEYLNIADNRMKHFSVNKMKRLSYLNANNNDLESMPVGIYNLPNLERLKLNGNRISYISQDIILLKDLKTLDLGNNKLTSLPQVIDELDNLEFFNIKGNKVEHRGNVIKLTDPDTNDINSIKPTPRSHCNIEVPDESRPPEQNHIPVSDRIHSPSEIPDSVYDDADSDGQGQVNNARRPSFWQKTLSKFFTRNRLRNSNPGSNDKKYKDEINKYYKKYDNHGKNQHQKTPKTGRKGYEKNDHAAAHNGVKPKHNLALAAHNSPDSIVKPQFYNDNETVTSSLMATVNSSSSQYRRRQVKERYLMEQRRRQNEHIEQDLQHHHKLSQHDRHSYGFSTKPSPVSLYTSKPDLDESTIPLKTFPSSTTYSNRQLVSSRSNGDLKYKQYKAHANGDIRHKQPTAQHNGDLKLKHRSKSNGDLMYRSNQFTPNGDVHHRNLASSLAANDGSTIRHSEADITDIDTENLVPDYPTGRKSHAMYFPKHKQYMDMAIDRHGHYTHGAIQSDTELEYTDTAFTLNTSMTDILSLDPDPLSHPTKPPQSSDFRKSPRPDYMIDEQERLGYHSDGNHSNPHRSQYLQDEPSRPSYTESTTPRAADYLNGGERVVKGTDFKLLGVCNQVEALLNEELLQPVISHKGLFNKNFIDGQPQSPDHGVISPDLERRKQHSRFGGLHRLKKDCYYVTNVGGVYRSRHDPNIRITYPVRAVLDHVELTMQIERVDQEVVLGAKKTSAVIDNILSIGDIVHITHQPDTSFMEPITLMIPAPPIAHKGRLHVVRYNRDNTVVPAQTGYRMRNGYIMIQTWHFSGYGAVLTKEKCKYKACRSVEQFLRYCYLE</sequence>
<reference evidence="3" key="1">
    <citation type="submission" date="2022-03" db="EMBL/GenBank/DDBJ databases">
        <authorList>
            <person name="Martin C."/>
        </authorList>
    </citation>
    <scope>NUCLEOTIDE SEQUENCE</scope>
</reference>
<dbReference type="Gene3D" id="3.80.10.10">
    <property type="entry name" value="Ribonuclease Inhibitor"/>
    <property type="match status" value="3"/>
</dbReference>
<dbReference type="PROSITE" id="PS51450">
    <property type="entry name" value="LRR"/>
    <property type="match status" value="5"/>
</dbReference>
<dbReference type="InterPro" id="IPR003591">
    <property type="entry name" value="Leu-rich_rpt_typical-subtyp"/>
</dbReference>
<dbReference type="SMART" id="SM00369">
    <property type="entry name" value="LRR_TYP"/>
    <property type="match status" value="12"/>
</dbReference>
<dbReference type="PANTHER" id="PTHR48051:SF1">
    <property type="entry name" value="RAS SUPPRESSOR PROTEIN 1"/>
    <property type="match status" value="1"/>
</dbReference>
<feature type="region of interest" description="Disordered" evidence="1">
    <location>
        <begin position="406"/>
        <end position="472"/>
    </location>
</feature>
<dbReference type="InterPro" id="IPR050216">
    <property type="entry name" value="LRR_domain-containing"/>
</dbReference>
<feature type="compositionally biased region" description="Polar residues" evidence="1">
    <location>
        <begin position="461"/>
        <end position="472"/>
    </location>
</feature>
<dbReference type="SMART" id="SM00365">
    <property type="entry name" value="LRR_SD22"/>
    <property type="match status" value="5"/>
</dbReference>
<dbReference type="InterPro" id="IPR001611">
    <property type="entry name" value="Leu-rich_rpt"/>
</dbReference>
<evidence type="ECO:0000313" key="3">
    <source>
        <dbReference type="EMBL" id="CAH1772325.1"/>
    </source>
</evidence>
<dbReference type="PANTHER" id="PTHR48051">
    <property type="match status" value="1"/>
</dbReference>